<feature type="compositionally biased region" description="Polar residues" evidence="1">
    <location>
        <begin position="69"/>
        <end position="78"/>
    </location>
</feature>
<proteinExistence type="predicted"/>
<dbReference type="EMBL" id="JBHSZG010000001">
    <property type="protein sequence ID" value="MFC7136781.1"/>
    <property type="molecule type" value="Genomic_DNA"/>
</dbReference>
<feature type="compositionally biased region" description="Basic residues" evidence="1">
    <location>
        <begin position="85"/>
        <end position="94"/>
    </location>
</feature>
<evidence type="ECO:0000313" key="3">
    <source>
        <dbReference type="Proteomes" id="UP001596368"/>
    </source>
</evidence>
<organism evidence="2 3">
    <name type="scientific">Halobaculum litoreum</name>
    <dbReference type="NCBI Taxonomy" id="3031998"/>
    <lineage>
        <taxon>Archaea</taxon>
        <taxon>Methanobacteriati</taxon>
        <taxon>Methanobacteriota</taxon>
        <taxon>Stenosarchaea group</taxon>
        <taxon>Halobacteria</taxon>
        <taxon>Halobacteriales</taxon>
        <taxon>Haloferacaceae</taxon>
        <taxon>Halobaculum</taxon>
    </lineage>
</organism>
<dbReference type="Proteomes" id="UP001596368">
    <property type="component" value="Unassembled WGS sequence"/>
</dbReference>
<feature type="region of interest" description="Disordered" evidence="1">
    <location>
        <begin position="60"/>
        <end position="94"/>
    </location>
</feature>
<sequence>MTLNATSTPITYSHEGTTVASTYGAVVRDDPGGAVMRDGPGWVVDDHTLIPLVIAGRTADRSALGGSPPCSSGRTSSGAAWPRSWSRRTARTST</sequence>
<evidence type="ECO:0000256" key="1">
    <source>
        <dbReference type="SAM" id="MobiDB-lite"/>
    </source>
</evidence>
<gene>
    <name evidence="2" type="ORF">ACFQRB_10340</name>
</gene>
<keyword evidence="3" id="KW-1185">Reference proteome</keyword>
<name>A0ABD5XTD3_9EURY</name>
<comment type="caution">
    <text evidence="2">The sequence shown here is derived from an EMBL/GenBank/DDBJ whole genome shotgun (WGS) entry which is preliminary data.</text>
</comment>
<evidence type="ECO:0000313" key="2">
    <source>
        <dbReference type="EMBL" id="MFC7136781.1"/>
    </source>
</evidence>
<accession>A0ABD5XTD3</accession>
<reference evidence="2 3" key="1">
    <citation type="journal article" date="2019" name="Int. J. Syst. Evol. Microbiol.">
        <title>The Global Catalogue of Microorganisms (GCM) 10K type strain sequencing project: providing services to taxonomists for standard genome sequencing and annotation.</title>
        <authorList>
            <consortium name="The Broad Institute Genomics Platform"/>
            <consortium name="The Broad Institute Genome Sequencing Center for Infectious Disease"/>
            <person name="Wu L."/>
            <person name="Ma J."/>
        </authorList>
    </citation>
    <scope>NUCLEOTIDE SEQUENCE [LARGE SCALE GENOMIC DNA]</scope>
    <source>
        <strain evidence="2 3">DT92</strain>
    </source>
</reference>
<protein>
    <submittedName>
        <fullName evidence="2">Uncharacterized protein</fullName>
    </submittedName>
</protein>
<dbReference type="AlphaFoldDB" id="A0ABD5XTD3"/>